<feature type="region of interest" description="Disordered" evidence="1">
    <location>
        <begin position="36"/>
        <end position="61"/>
    </location>
</feature>
<sequence>MVNAMNKRTYILLAVALVCFLTAIFILVARNSSMEPETSSTATSNTFYNSTPNTLSSQESSMISVQSSESSMISSLYLVKEYQGHIGVFEQGSSNPFQEIKVAVADLPEADQKLLKEGIPASDQNELNRIIEDYES</sequence>
<keyword evidence="4" id="KW-1185">Reference proteome</keyword>
<reference evidence="3 4" key="1">
    <citation type="submission" date="2018-06" db="EMBL/GenBank/DDBJ databases">
        <title>Noncontiguous genome sequence of Ruminococcaceae bacterium ASD2818.</title>
        <authorList>
            <person name="Chaplin A.V."/>
            <person name="Sokolova S.R."/>
            <person name="Kochetkova T.O."/>
            <person name="Goltsov A.Y."/>
            <person name="Trofimov D.Y."/>
            <person name="Efimov B.A."/>
        </authorList>
    </citation>
    <scope>NUCLEOTIDE SEQUENCE [LARGE SCALE GENOMIC DNA]</scope>
    <source>
        <strain evidence="3 4">ASD2818</strain>
    </source>
</reference>
<dbReference type="EMBL" id="QLYR01000001">
    <property type="protein sequence ID" value="RAQ30249.1"/>
    <property type="molecule type" value="Genomic_DNA"/>
</dbReference>
<organism evidence="3 4">
    <name type="scientific">Hydrogeniiclostridium mannosilyticum</name>
    <dbReference type="NCBI Taxonomy" id="2764322"/>
    <lineage>
        <taxon>Bacteria</taxon>
        <taxon>Bacillati</taxon>
        <taxon>Bacillota</taxon>
        <taxon>Clostridia</taxon>
        <taxon>Eubacteriales</taxon>
        <taxon>Acutalibacteraceae</taxon>
        <taxon>Hydrogeniiclostridium</taxon>
    </lineage>
</organism>
<name>A0A328UFW7_9FIRM</name>
<dbReference type="AlphaFoldDB" id="A0A328UFW7"/>
<protein>
    <recommendedName>
        <fullName evidence="2">Bypass of forespore C C-terminal domain-containing protein</fullName>
    </recommendedName>
</protein>
<comment type="caution">
    <text evidence="3">The sequence shown here is derived from an EMBL/GenBank/DDBJ whole genome shotgun (WGS) entry which is preliminary data.</text>
</comment>
<dbReference type="InterPro" id="IPR015050">
    <property type="entry name" value="BofC_C"/>
</dbReference>
<proteinExistence type="predicted"/>
<dbReference type="RefSeq" id="WP_112331446.1">
    <property type="nucleotide sequence ID" value="NZ_JADPHD010000001.1"/>
</dbReference>
<feature type="compositionally biased region" description="Polar residues" evidence="1">
    <location>
        <begin position="36"/>
        <end position="55"/>
    </location>
</feature>
<dbReference type="Proteomes" id="UP000249377">
    <property type="component" value="Unassembled WGS sequence"/>
</dbReference>
<feature type="domain" description="Bypass of forespore C C-terminal" evidence="2">
    <location>
        <begin position="100"/>
        <end position="135"/>
    </location>
</feature>
<evidence type="ECO:0000313" key="3">
    <source>
        <dbReference type="EMBL" id="RAQ30249.1"/>
    </source>
</evidence>
<dbReference type="Pfam" id="PF08955">
    <property type="entry name" value="BofC_C"/>
    <property type="match status" value="1"/>
</dbReference>
<accession>A0A328UFW7</accession>
<evidence type="ECO:0000259" key="2">
    <source>
        <dbReference type="Pfam" id="PF08955"/>
    </source>
</evidence>
<evidence type="ECO:0000256" key="1">
    <source>
        <dbReference type="SAM" id="MobiDB-lite"/>
    </source>
</evidence>
<gene>
    <name evidence="3" type="ORF">DPQ25_01710</name>
</gene>
<evidence type="ECO:0000313" key="4">
    <source>
        <dbReference type="Proteomes" id="UP000249377"/>
    </source>
</evidence>